<dbReference type="InterPro" id="IPR000525">
    <property type="entry name" value="Initiator_Rep_WH1"/>
</dbReference>
<name>A0A6G7QQB6_STAAU</name>
<dbReference type="GO" id="GO:0006270">
    <property type="term" value="P:DNA replication initiation"/>
    <property type="evidence" value="ECO:0007669"/>
    <property type="project" value="InterPro"/>
</dbReference>
<keyword evidence="3" id="KW-0614">Plasmid</keyword>
<comment type="similarity">
    <text evidence="1">Belongs to the initiator RepB protein family.</text>
</comment>
<dbReference type="Pfam" id="PF21205">
    <property type="entry name" value="Rep3_C"/>
    <property type="match status" value="1"/>
</dbReference>
<accession>A0A6G7QQB6</accession>
<dbReference type="InterPro" id="IPR036390">
    <property type="entry name" value="WH_DNA-bd_sf"/>
</dbReference>
<dbReference type="InterPro" id="IPR036388">
    <property type="entry name" value="WH-like_DNA-bd_sf"/>
</dbReference>
<proteinExistence type="inferred from homology"/>
<dbReference type="Gene3D" id="1.10.10.10">
    <property type="entry name" value="Winged helix-like DNA-binding domain superfamily/Winged helix DNA-binding domain"/>
    <property type="match status" value="2"/>
</dbReference>
<evidence type="ECO:0000313" key="3">
    <source>
        <dbReference type="EMBL" id="BBD49754.1"/>
    </source>
</evidence>
<dbReference type="AlphaFoldDB" id="A0A6G7QQB6"/>
<evidence type="ECO:0000259" key="2">
    <source>
        <dbReference type="Pfam" id="PF01051"/>
    </source>
</evidence>
<dbReference type="Pfam" id="PF01051">
    <property type="entry name" value="Rep3_N"/>
    <property type="match status" value="1"/>
</dbReference>
<gene>
    <name evidence="3" type="primary">rep</name>
</gene>
<organism evidence="3">
    <name type="scientific">Staphylococcus aureus</name>
    <dbReference type="NCBI Taxonomy" id="1280"/>
    <lineage>
        <taxon>Bacteria</taxon>
        <taxon>Bacillati</taxon>
        <taxon>Bacillota</taxon>
        <taxon>Bacilli</taxon>
        <taxon>Bacillales</taxon>
        <taxon>Staphylococcaceae</taxon>
        <taxon>Staphylococcus</taxon>
    </lineage>
</organism>
<evidence type="ECO:0000256" key="1">
    <source>
        <dbReference type="ARBA" id="ARBA00038283"/>
    </source>
</evidence>
<feature type="domain" description="Initiator Rep protein WH1" evidence="2">
    <location>
        <begin position="5"/>
        <end position="151"/>
    </location>
</feature>
<sequence>MTGETVVYKNEMNLVPLRRFTATEINLFFAMCNKLKEQDTNTLRLSFDELKKLSNYSPETRNINRFANDLDNVYKKMLNLTIRYEDDDVIERFVLFNHYRIHKREQYLEISTSSNLKHILNSITNNFTKFELKEMTRLKSTYSKNMFRLLKQYKHTGYLKIHIDDFKNRLDIPKSYRMTDINKNVFKPIIIELGSIFNNLTINKIKAKKGRKIEWIEFTFDAEKRIHNKRQPQMSKIDKSRQYVRREKTPKWLEERSYEKQPQKDYDPQLGVPSGKCGFTTLSLFSRRLPQF</sequence>
<dbReference type="EMBL" id="LC377540">
    <property type="protein sequence ID" value="BBD49754.1"/>
    <property type="molecule type" value="Genomic_DNA"/>
</dbReference>
<dbReference type="GO" id="GO:0003887">
    <property type="term" value="F:DNA-directed DNA polymerase activity"/>
    <property type="evidence" value="ECO:0007669"/>
    <property type="project" value="InterPro"/>
</dbReference>
<reference evidence="3" key="1">
    <citation type="submission" date="2018-03" db="EMBL/GenBank/DDBJ databases">
        <title>Tn1546-ermB-carrying plasmid.</title>
        <authorList>
            <person name="Wan TW."/>
        </authorList>
    </citation>
    <scope>NUCLEOTIDE SEQUENCE</scope>
    <source>
        <strain evidence="3">NTUH_5066148</strain>
        <plasmid evidence="3">pNTUH_5066148</plasmid>
    </source>
</reference>
<geneLocation type="plasmid" evidence="3">
    <name>pNTUH_5066148</name>
</geneLocation>
<protein>
    <submittedName>
        <fullName evidence="3">Initiator replication family protein</fullName>
    </submittedName>
</protein>
<dbReference type="SUPFAM" id="SSF46785">
    <property type="entry name" value="Winged helix' DNA-binding domain"/>
    <property type="match status" value="2"/>
</dbReference>
<dbReference type="RefSeq" id="WP_249337051.1">
    <property type="nucleotide sequence ID" value="NZ_CP047923.1"/>
</dbReference>